<dbReference type="Proteomes" id="UP000826195">
    <property type="component" value="Unassembled WGS sequence"/>
</dbReference>
<sequence>MGVHFWRKLNPVVVSNDIRNVIVIEVIILTVIVFVIMWIVFKLCKKPSIGSGVTREIFCDCSQLFYSPGICNDWPLKPRVDHVMSQWCLQGFYPFIGTIVDTNKLL</sequence>
<proteinExistence type="predicted"/>
<evidence type="ECO:0000256" key="1">
    <source>
        <dbReference type="SAM" id="Phobius"/>
    </source>
</evidence>
<evidence type="ECO:0000313" key="2">
    <source>
        <dbReference type="EMBL" id="KAH0556455.1"/>
    </source>
</evidence>
<keyword evidence="3" id="KW-1185">Reference proteome</keyword>
<organism evidence="2 3">
    <name type="scientific">Cotesia glomerata</name>
    <name type="common">Lepidopteran parasitic wasp</name>
    <name type="synonym">Apanteles glomeratus</name>
    <dbReference type="NCBI Taxonomy" id="32391"/>
    <lineage>
        <taxon>Eukaryota</taxon>
        <taxon>Metazoa</taxon>
        <taxon>Ecdysozoa</taxon>
        <taxon>Arthropoda</taxon>
        <taxon>Hexapoda</taxon>
        <taxon>Insecta</taxon>
        <taxon>Pterygota</taxon>
        <taxon>Neoptera</taxon>
        <taxon>Endopterygota</taxon>
        <taxon>Hymenoptera</taxon>
        <taxon>Apocrita</taxon>
        <taxon>Ichneumonoidea</taxon>
        <taxon>Braconidae</taxon>
        <taxon>Microgastrinae</taxon>
        <taxon>Cotesia</taxon>
    </lineage>
</organism>
<dbReference type="AlphaFoldDB" id="A0AAV7IPT0"/>
<dbReference type="EMBL" id="JAHXZJ010000778">
    <property type="protein sequence ID" value="KAH0556455.1"/>
    <property type="molecule type" value="Genomic_DNA"/>
</dbReference>
<reference evidence="2 3" key="1">
    <citation type="journal article" date="2021" name="J. Hered.">
        <title>A chromosome-level genome assembly of the parasitoid wasp, Cotesia glomerata (Hymenoptera: Braconidae).</title>
        <authorList>
            <person name="Pinto B.J."/>
            <person name="Weis J.J."/>
            <person name="Gamble T."/>
            <person name="Ode P.J."/>
            <person name="Paul R."/>
            <person name="Zaspel J.M."/>
        </authorList>
    </citation>
    <scope>NUCLEOTIDE SEQUENCE [LARGE SCALE GENOMIC DNA]</scope>
    <source>
        <strain evidence="2">CgM1</strain>
    </source>
</reference>
<protein>
    <submittedName>
        <fullName evidence="2">Uncharacterized protein</fullName>
    </submittedName>
</protein>
<accession>A0AAV7IPT0</accession>
<gene>
    <name evidence="2" type="ORF">KQX54_000656</name>
</gene>
<feature type="transmembrane region" description="Helical" evidence="1">
    <location>
        <begin position="20"/>
        <end position="41"/>
    </location>
</feature>
<comment type="caution">
    <text evidence="2">The sequence shown here is derived from an EMBL/GenBank/DDBJ whole genome shotgun (WGS) entry which is preliminary data.</text>
</comment>
<evidence type="ECO:0000313" key="3">
    <source>
        <dbReference type="Proteomes" id="UP000826195"/>
    </source>
</evidence>
<name>A0AAV7IPT0_COTGL</name>
<keyword evidence="1" id="KW-0812">Transmembrane</keyword>
<keyword evidence="1" id="KW-1133">Transmembrane helix</keyword>
<keyword evidence="1" id="KW-0472">Membrane</keyword>